<accession>X1HXU5</accession>
<evidence type="ECO:0008006" key="2">
    <source>
        <dbReference type="Google" id="ProtNLM"/>
    </source>
</evidence>
<gene>
    <name evidence="1" type="ORF">S03H2_32797</name>
</gene>
<name>X1HXU5_9ZZZZ</name>
<organism evidence="1">
    <name type="scientific">marine sediment metagenome</name>
    <dbReference type="NCBI Taxonomy" id="412755"/>
    <lineage>
        <taxon>unclassified sequences</taxon>
        <taxon>metagenomes</taxon>
        <taxon>ecological metagenomes</taxon>
    </lineage>
</organism>
<dbReference type="EMBL" id="BARU01019938">
    <property type="protein sequence ID" value="GAH58644.1"/>
    <property type="molecule type" value="Genomic_DNA"/>
</dbReference>
<dbReference type="AlphaFoldDB" id="X1HXU5"/>
<sequence length="240" mass="28044">MNEKRTNNLTYKELMEKTKYSVTLNYFGFDYKVYSNNIKDIDRINYIYKHFKSSSKSFVLNIFLLSEGNSLQENLMIPNSEFHIYYRSNNDDVEEWIFPDTPFPPCSLPPLEGKFIILHGMAFISSRNKAIVAVAPSLTGKSTLMIEMARRGFKVLSDDLLFIDIISHKICKYPKPVGIRERGLYLNKGLKKLVKSYLARNPNVLTFLETEFGTKVWLIHLEDIYPNCYYDFDCDIEHIN</sequence>
<dbReference type="InterPro" id="IPR027417">
    <property type="entry name" value="P-loop_NTPase"/>
</dbReference>
<proteinExistence type="predicted"/>
<evidence type="ECO:0000313" key="1">
    <source>
        <dbReference type="EMBL" id="GAH58644.1"/>
    </source>
</evidence>
<reference evidence="1" key="1">
    <citation type="journal article" date="2014" name="Front. Microbiol.">
        <title>High frequency of phylogenetically diverse reductive dehalogenase-homologous genes in deep subseafloor sedimentary metagenomes.</title>
        <authorList>
            <person name="Kawai M."/>
            <person name="Futagami T."/>
            <person name="Toyoda A."/>
            <person name="Takaki Y."/>
            <person name="Nishi S."/>
            <person name="Hori S."/>
            <person name="Arai W."/>
            <person name="Tsubouchi T."/>
            <person name="Morono Y."/>
            <person name="Uchiyama I."/>
            <person name="Ito T."/>
            <person name="Fujiyama A."/>
            <person name="Inagaki F."/>
            <person name="Takami H."/>
        </authorList>
    </citation>
    <scope>NUCLEOTIDE SEQUENCE</scope>
    <source>
        <strain evidence="1">Expedition CK06-06</strain>
    </source>
</reference>
<dbReference type="Gene3D" id="3.40.50.300">
    <property type="entry name" value="P-loop containing nucleotide triphosphate hydrolases"/>
    <property type="match status" value="1"/>
</dbReference>
<comment type="caution">
    <text evidence="1">The sequence shown here is derived from an EMBL/GenBank/DDBJ whole genome shotgun (WGS) entry which is preliminary data.</text>
</comment>
<feature type="non-terminal residue" evidence="1">
    <location>
        <position position="240"/>
    </location>
</feature>
<dbReference type="SUPFAM" id="SSF53795">
    <property type="entry name" value="PEP carboxykinase-like"/>
    <property type="match status" value="1"/>
</dbReference>
<protein>
    <recommendedName>
        <fullName evidence="2">HPr kinase/phosphorylase C-terminal domain-containing protein</fullName>
    </recommendedName>
</protein>